<evidence type="ECO:0000256" key="4">
    <source>
        <dbReference type="ARBA" id="ARBA00023136"/>
    </source>
</evidence>
<evidence type="ECO:0000313" key="7">
    <source>
        <dbReference type="Proteomes" id="UP000887560"/>
    </source>
</evidence>
<evidence type="ECO:0000256" key="6">
    <source>
        <dbReference type="SAM" id="Phobius"/>
    </source>
</evidence>
<dbReference type="WBParaSite" id="scf7180000421786.g7756">
    <property type="protein sequence ID" value="scf7180000421786.g7756"/>
    <property type="gene ID" value="scf7180000421786.g7756"/>
</dbReference>
<keyword evidence="2" id="KW-0328">Glycosyltransferase</keyword>
<protein>
    <submittedName>
        <fullName evidence="8">Ceramide glucosyltransferase</fullName>
    </submittedName>
</protein>
<dbReference type="PANTHER" id="PTHR46671">
    <property type="entry name" value="PROTEIN CBG11221"/>
    <property type="match status" value="1"/>
</dbReference>
<reference evidence="8" key="1">
    <citation type="submission" date="2022-11" db="UniProtKB">
        <authorList>
            <consortium name="WormBaseParasite"/>
        </authorList>
    </citation>
    <scope>IDENTIFICATION</scope>
</reference>
<sequence length="575" mass="66836">MFGFSNLKHSTRIEYRRELLLLFLLGFLIFNYIIINTLILNIKNSILSSTTIQYEEKEEEELIVEWSSDWENKWKDLDCERIFGGDFVYAAMNKIQIGDPLEEENLPMDCLSIQNRNGMNKYWNKKTTKEEKNFPLAFTRVVYKDYLLLEIELALHYTPENWYCYVVDSKSSPLFYSRLQRLAKCFPNIIVAEKRFNISRAGHNTNNAMIECANILAKPERRWNYLINLQNHDIQAKTNAEMVRIFTLLDGANDIEICVNSDADERIRYYLSNFIWSFEELKLYKNDSKNRGESQNIFGINLPKILTLSKGYSAASLSRAFVDFIINELNLDKLLEQLNKAEFGVDEHLWQSLSISDNLNAPGGFTEQCYVFGYTTPFITRYALWGSTNCLSGSIRHDVCVFGLEDLTSENIFNIPHLFINKMMPGYDFGTIYNQMRRRNKGTIKFSELKYLNTPKMRKVNRSLCLIVFLNIGLLLLDYIITYILTGDTSKKHEILSVDNWFISTYLSVIYLVGLAANAPILFINSSDYKEAYLKEFNLIKKFFKKIFNNSTTPISVVPRVVNNNQLNEVTPISS</sequence>
<evidence type="ECO:0000256" key="2">
    <source>
        <dbReference type="ARBA" id="ARBA00022676"/>
    </source>
</evidence>
<evidence type="ECO:0000256" key="5">
    <source>
        <dbReference type="ARBA" id="ARBA00023180"/>
    </source>
</evidence>
<feature type="transmembrane region" description="Helical" evidence="6">
    <location>
        <begin position="20"/>
        <end position="40"/>
    </location>
</feature>
<dbReference type="Pfam" id="PF02485">
    <property type="entry name" value="Branch"/>
    <property type="match status" value="1"/>
</dbReference>
<dbReference type="InterPro" id="IPR003406">
    <property type="entry name" value="Glyco_trans_14"/>
</dbReference>
<dbReference type="AlphaFoldDB" id="A0A915P1D4"/>
<dbReference type="Proteomes" id="UP000887560">
    <property type="component" value="Unplaced"/>
</dbReference>
<accession>A0A915P1D4</accession>
<evidence type="ECO:0000256" key="3">
    <source>
        <dbReference type="ARBA" id="ARBA00022679"/>
    </source>
</evidence>
<keyword evidence="6" id="KW-0812">Transmembrane</keyword>
<name>A0A915P1D4_9BILA</name>
<keyword evidence="5" id="KW-0325">Glycoprotein</keyword>
<organism evidence="7 8">
    <name type="scientific">Meloidogyne floridensis</name>
    <dbReference type="NCBI Taxonomy" id="298350"/>
    <lineage>
        <taxon>Eukaryota</taxon>
        <taxon>Metazoa</taxon>
        <taxon>Ecdysozoa</taxon>
        <taxon>Nematoda</taxon>
        <taxon>Chromadorea</taxon>
        <taxon>Rhabditida</taxon>
        <taxon>Tylenchina</taxon>
        <taxon>Tylenchomorpha</taxon>
        <taxon>Tylenchoidea</taxon>
        <taxon>Meloidogynidae</taxon>
        <taxon>Meloidogyninae</taxon>
        <taxon>Meloidogyne</taxon>
    </lineage>
</organism>
<feature type="transmembrane region" description="Helical" evidence="6">
    <location>
        <begin position="464"/>
        <end position="485"/>
    </location>
</feature>
<evidence type="ECO:0000313" key="8">
    <source>
        <dbReference type="WBParaSite" id="scf7180000421786.g7756"/>
    </source>
</evidence>
<keyword evidence="7" id="KW-1185">Reference proteome</keyword>
<keyword evidence="4 6" id="KW-0472">Membrane</keyword>
<evidence type="ECO:0000256" key="1">
    <source>
        <dbReference type="ARBA" id="ARBA00004606"/>
    </source>
</evidence>
<dbReference type="GO" id="GO:0016757">
    <property type="term" value="F:glycosyltransferase activity"/>
    <property type="evidence" value="ECO:0007669"/>
    <property type="project" value="UniProtKB-KW"/>
</dbReference>
<keyword evidence="6" id="KW-1133">Transmembrane helix</keyword>
<comment type="subcellular location">
    <subcellularLocation>
        <location evidence="1">Membrane</location>
        <topology evidence="1">Single-pass type II membrane protein</topology>
    </subcellularLocation>
</comment>
<feature type="transmembrane region" description="Helical" evidence="6">
    <location>
        <begin position="505"/>
        <end position="525"/>
    </location>
</feature>
<keyword evidence="3" id="KW-0808">Transferase</keyword>
<proteinExistence type="predicted"/>
<dbReference type="GO" id="GO:0016020">
    <property type="term" value="C:membrane"/>
    <property type="evidence" value="ECO:0007669"/>
    <property type="project" value="UniProtKB-SubCell"/>
</dbReference>
<dbReference type="PANTHER" id="PTHR46671:SF7">
    <property type="entry name" value="CORE-2_I-BRANCHING ENZYME"/>
    <property type="match status" value="1"/>
</dbReference>